<feature type="non-terminal residue" evidence="1">
    <location>
        <position position="1"/>
    </location>
</feature>
<name>A0AAI9VF06_9PEZI</name>
<reference evidence="1" key="1">
    <citation type="submission" date="2016-11" db="EMBL/GenBank/DDBJ databases">
        <title>The genome sequence of Colletotrichum cuscutae.</title>
        <authorList>
            <person name="Baroncelli R."/>
        </authorList>
    </citation>
    <scope>NUCLEOTIDE SEQUENCE</scope>
    <source>
        <strain evidence="1">IMI 304802</strain>
    </source>
</reference>
<dbReference type="EMBL" id="MPDP01000059">
    <property type="protein sequence ID" value="KAK1486850.1"/>
    <property type="molecule type" value="Genomic_DNA"/>
</dbReference>
<proteinExistence type="predicted"/>
<comment type="caution">
    <text evidence="1">The sequence shown here is derived from an EMBL/GenBank/DDBJ whole genome shotgun (WGS) entry which is preliminary data.</text>
</comment>
<organism evidence="1 2">
    <name type="scientific">Colletotrichum cuscutae</name>
    <dbReference type="NCBI Taxonomy" id="1209917"/>
    <lineage>
        <taxon>Eukaryota</taxon>
        <taxon>Fungi</taxon>
        <taxon>Dikarya</taxon>
        <taxon>Ascomycota</taxon>
        <taxon>Pezizomycotina</taxon>
        <taxon>Sordariomycetes</taxon>
        <taxon>Hypocreomycetidae</taxon>
        <taxon>Glomerellales</taxon>
        <taxon>Glomerellaceae</taxon>
        <taxon>Colletotrichum</taxon>
        <taxon>Colletotrichum acutatum species complex</taxon>
    </lineage>
</organism>
<evidence type="ECO:0000313" key="1">
    <source>
        <dbReference type="EMBL" id="KAK1486850.1"/>
    </source>
</evidence>
<keyword evidence="2" id="KW-1185">Reference proteome</keyword>
<gene>
    <name evidence="1" type="ORF">CCUS01_15041</name>
</gene>
<protein>
    <submittedName>
        <fullName evidence="1">Uncharacterized protein</fullName>
    </submittedName>
</protein>
<evidence type="ECO:0000313" key="2">
    <source>
        <dbReference type="Proteomes" id="UP001239213"/>
    </source>
</evidence>
<accession>A0AAI9VF06</accession>
<dbReference type="Proteomes" id="UP001239213">
    <property type="component" value="Unassembled WGS sequence"/>
</dbReference>
<sequence length="106" mass="11855">EYQHTAWNYSISGASIEHSKPSRLSCSLGTRIRNPCTQAPMAPMSGFRSRRPVRYPTTGLFSVQEHPEHLRPLQTSSLQVPYLVDRAAGETHQCSKGRFQLAKGKS</sequence>
<dbReference type="AlphaFoldDB" id="A0AAI9VF06"/>